<accession>A0A2T7PGX7</accession>
<dbReference type="PROSITE" id="PS51412">
    <property type="entry name" value="MACPF_2"/>
    <property type="match status" value="1"/>
</dbReference>
<dbReference type="EMBL" id="PZQS01000004">
    <property type="protein sequence ID" value="PVD32671.1"/>
    <property type="molecule type" value="Genomic_DNA"/>
</dbReference>
<dbReference type="Pfam" id="PF01823">
    <property type="entry name" value="MACPF"/>
    <property type="match status" value="1"/>
</dbReference>
<protein>
    <recommendedName>
        <fullName evidence="6">MACPF domain-containing protein</fullName>
    </recommendedName>
</protein>
<dbReference type="GO" id="GO:0005576">
    <property type="term" value="C:extracellular region"/>
    <property type="evidence" value="ECO:0007669"/>
    <property type="project" value="UniProtKB-SubCell"/>
</dbReference>
<organism evidence="7 8">
    <name type="scientific">Pomacea canaliculata</name>
    <name type="common">Golden apple snail</name>
    <dbReference type="NCBI Taxonomy" id="400727"/>
    <lineage>
        <taxon>Eukaryota</taxon>
        <taxon>Metazoa</taxon>
        <taxon>Spiralia</taxon>
        <taxon>Lophotrochozoa</taxon>
        <taxon>Mollusca</taxon>
        <taxon>Gastropoda</taxon>
        <taxon>Caenogastropoda</taxon>
        <taxon>Architaenioglossa</taxon>
        <taxon>Ampullarioidea</taxon>
        <taxon>Ampullariidae</taxon>
        <taxon>Pomacea</taxon>
    </lineage>
</organism>
<keyword evidence="4" id="KW-0472">Membrane</keyword>
<keyword evidence="8" id="KW-1185">Reference proteome</keyword>
<name>A0A2T7PGX7_POMCA</name>
<keyword evidence="3" id="KW-0964">Secreted</keyword>
<proteinExistence type="predicted"/>
<evidence type="ECO:0000313" key="8">
    <source>
        <dbReference type="Proteomes" id="UP000245119"/>
    </source>
</evidence>
<reference evidence="7 8" key="1">
    <citation type="submission" date="2018-04" db="EMBL/GenBank/DDBJ databases">
        <title>The genome of golden apple snail Pomacea canaliculata provides insight into stress tolerance and invasive adaptation.</title>
        <authorList>
            <person name="Liu C."/>
            <person name="Liu B."/>
            <person name="Ren Y."/>
            <person name="Zhang Y."/>
            <person name="Wang H."/>
            <person name="Li S."/>
            <person name="Jiang F."/>
            <person name="Yin L."/>
            <person name="Zhang G."/>
            <person name="Qian W."/>
            <person name="Fan W."/>
        </authorList>
    </citation>
    <scope>NUCLEOTIDE SEQUENCE [LARGE SCALE GENOMIC DNA]</scope>
    <source>
        <strain evidence="7">SZHN2017</strain>
        <tissue evidence="7">Muscle</tissue>
    </source>
</reference>
<evidence type="ECO:0000256" key="4">
    <source>
        <dbReference type="ARBA" id="ARBA00023136"/>
    </source>
</evidence>
<comment type="caution">
    <text evidence="7">The sequence shown here is derived from an EMBL/GenBank/DDBJ whole genome shotgun (WGS) entry which is preliminary data.</text>
</comment>
<dbReference type="Proteomes" id="UP000245119">
    <property type="component" value="Linkage Group LG4"/>
</dbReference>
<evidence type="ECO:0000259" key="6">
    <source>
        <dbReference type="PROSITE" id="PS51412"/>
    </source>
</evidence>
<keyword evidence="5" id="KW-1015">Disulfide bond</keyword>
<sequence>MDYALFGYDSLKGCPLTLGYHPGFTFPIFSAQSHVTGGNGGPCGVVLSPEVSCVTSFTSTVVETPYELTKLMAVTAHLDADKWGPPFSASQDFQKFSAELKQNVLVFSTAVCGIYHVKLLLSEPPSFHSSFVEWIIKLNNTNDEDMYLKFLDTYGTHFVSRARFGASITVVHKMEDKVYRRLTEGHVTSAASYVAAALFGQPQTSTSDQQKAANEFQNEVETTTIAVGVSLPYAGNSLTWVTAAKGQPSAIDYDLTSVEVLFSDTLMGNSSLIGSHGIDHVRIRNNIVAVKTKYCWTLKRQDLTGECEGSEGKTLLSTKLMGKSEHRAAKSADQCVEGCYQLLRCVAVSFCRECGQTNLSNNCQVFSAGDIQRAVSDHVEHNHLSSQTGDFCKTTKHHGGCQL</sequence>
<evidence type="ECO:0000313" key="7">
    <source>
        <dbReference type="EMBL" id="PVD32671.1"/>
    </source>
</evidence>
<feature type="domain" description="MACPF" evidence="6">
    <location>
        <begin position="1"/>
        <end position="298"/>
    </location>
</feature>
<dbReference type="SMART" id="SM00457">
    <property type="entry name" value="MACPF"/>
    <property type="match status" value="1"/>
</dbReference>
<evidence type="ECO:0000256" key="1">
    <source>
        <dbReference type="ARBA" id="ARBA00004370"/>
    </source>
</evidence>
<dbReference type="OrthoDB" id="7972392at2759"/>
<gene>
    <name evidence="7" type="ORF">C0Q70_08116</name>
</gene>
<comment type="subcellular location">
    <subcellularLocation>
        <location evidence="1">Membrane</location>
    </subcellularLocation>
    <subcellularLocation>
        <location evidence="2">Secreted</location>
    </subcellularLocation>
</comment>
<dbReference type="InterPro" id="IPR020864">
    <property type="entry name" value="MACPF"/>
</dbReference>
<dbReference type="GO" id="GO:0016020">
    <property type="term" value="C:membrane"/>
    <property type="evidence" value="ECO:0007669"/>
    <property type="project" value="UniProtKB-SubCell"/>
</dbReference>
<evidence type="ECO:0000256" key="5">
    <source>
        <dbReference type="ARBA" id="ARBA00023157"/>
    </source>
</evidence>
<dbReference type="InterPro" id="IPR020863">
    <property type="entry name" value="MACPF_CS"/>
</dbReference>
<dbReference type="AlphaFoldDB" id="A0A2T7PGX7"/>
<dbReference type="PROSITE" id="PS00279">
    <property type="entry name" value="MACPF_1"/>
    <property type="match status" value="1"/>
</dbReference>
<evidence type="ECO:0000256" key="2">
    <source>
        <dbReference type="ARBA" id="ARBA00004613"/>
    </source>
</evidence>
<evidence type="ECO:0000256" key="3">
    <source>
        <dbReference type="ARBA" id="ARBA00022525"/>
    </source>
</evidence>